<dbReference type="GO" id="GO:0006633">
    <property type="term" value="P:fatty acid biosynthetic process"/>
    <property type="evidence" value="ECO:0007669"/>
    <property type="project" value="TreeGrafter"/>
</dbReference>
<dbReference type="GO" id="GO:0005737">
    <property type="term" value="C:cytoplasm"/>
    <property type="evidence" value="ECO:0007669"/>
    <property type="project" value="TreeGrafter"/>
</dbReference>
<evidence type="ECO:0000256" key="1">
    <source>
        <dbReference type="ARBA" id="ARBA00022450"/>
    </source>
</evidence>
<dbReference type="SUPFAM" id="SSF53335">
    <property type="entry name" value="S-adenosyl-L-methionine-dependent methyltransferases"/>
    <property type="match status" value="1"/>
</dbReference>
<dbReference type="AlphaFoldDB" id="A0A0E3JHV5"/>
<dbReference type="InterPro" id="IPR006162">
    <property type="entry name" value="Ppantetheine_attach_site"/>
</dbReference>
<dbReference type="InterPro" id="IPR001031">
    <property type="entry name" value="Thioesterase"/>
</dbReference>
<dbReference type="Pfam" id="PF00550">
    <property type="entry name" value="PP-binding"/>
    <property type="match status" value="1"/>
</dbReference>
<dbReference type="GO" id="GO:0004312">
    <property type="term" value="F:fatty acid synthase activity"/>
    <property type="evidence" value="ECO:0007669"/>
    <property type="project" value="TreeGrafter"/>
</dbReference>
<name>A0A0E3JHV5_9BACT</name>
<dbReference type="PROSITE" id="PS50075">
    <property type="entry name" value="CARRIER"/>
    <property type="match status" value="1"/>
</dbReference>
<dbReference type="Gene3D" id="3.40.50.1820">
    <property type="entry name" value="alpha/beta hydrolase"/>
    <property type="match status" value="1"/>
</dbReference>
<dbReference type="Gene3D" id="3.40.50.150">
    <property type="entry name" value="Vaccinia Virus protein VP39"/>
    <property type="match status" value="1"/>
</dbReference>
<dbReference type="InterPro" id="IPR020806">
    <property type="entry name" value="PKS_PP-bd"/>
</dbReference>
<dbReference type="GO" id="GO:0031177">
    <property type="term" value="F:phosphopantetheine binding"/>
    <property type="evidence" value="ECO:0007669"/>
    <property type="project" value="InterPro"/>
</dbReference>
<evidence type="ECO:0000256" key="3">
    <source>
        <dbReference type="ARBA" id="ARBA00023268"/>
    </source>
</evidence>
<dbReference type="InterPro" id="IPR036736">
    <property type="entry name" value="ACP-like_sf"/>
</dbReference>
<keyword evidence="2" id="KW-0597">Phosphoprotein</keyword>
<dbReference type="CDD" id="cd02440">
    <property type="entry name" value="AdoMet_MTases"/>
    <property type="match status" value="1"/>
</dbReference>
<dbReference type="InterPro" id="IPR029063">
    <property type="entry name" value="SAM-dependent_MTases_sf"/>
</dbReference>
<dbReference type="SMART" id="SM00823">
    <property type="entry name" value="PKS_PP"/>
    <property type="match status" value="1"/>
</dbReference>
<proteinExistence type="predicted"/>
<dbReference type="EMBL" id="KP830093">
    <property type="protein sequence ID" value="AKA59438.1"/>
    <property type="molecule type" value="Genomic_DNA"/>
</dbReference>
<dbReference type="InterPro" id="IPR009081">
    <property type="entry name" value="PP-bd_ACP"/>
</dbReference>
<protein>
    <submittedName>
        <fullName evidence="5">Polyketide synthase</fullName>
    </submittedName>
</protein>
<dbReference type="SUPFAM" id="SSF47336">
    <property type="entry name" value="ACP-like"/>
    <property type="match status" value="1"/>
</dbReference>
<evidence type="ECO:0000259" key="4">
    <source>
        <dbReference type="PROSITE" id="PS50075"/>
    </source>
</evidence>
<dbReference type="SUPFAM" id="SSF53474">
    <property type="entry name" value="alpha/beta-Hydrolases"/>
    <property type="match status" value="1"/>
</dbReference>
<dbReference type="PANTHER" id="PTHR43775:SF37">
    <property type="entry name" value="SI:DKEY-61P9.11"/>
    <property type="match status" value="1"/>
</dbReference>
<dbReference type="PANTHER" id="PTHR43775">
    <property type="entry name" value="FATTY ACID SYNTHASE"/>
    <property type="match status" value="1"/>
</dbReference>
<feature type="domain" description="Carrier" evidence="4">
    <location>
        <begin position="380"/>
        <end position="455"/>
    </location>
</feature>
<dbReference type="GO" id="GO:0005886">
    <property type="term" value="C:plasma membrane"/>
    <property type="evidence" value="ECO:0007669"/>
    <property type="project" value="TreeGrafter"/>
</dbReference>
<keyword evidence="1" id="KW-0596">Phosphopantetheine</keyword>
<organism evidence="5">
    <name type="scientific">uncultured bacterium AR_412</name>
    <dbReference type="NCBI Taxonomy" id="1630013"/>
    <lineage>
        <taxon>Bacteria</taxon>
        <taxon>environmental samples</taxon>
    </lineage>
</organism>
<dbReference type="GO" id="GO:0071770">
    <property type="term" value="P:DIM/DIP cell wall layer assembly"/>
    <property type="evidence" value="ECO:0007669"/>
    <property type="project" value="TreeGrafter"/>
</dbReference>
<dbReference type="Pfam" id="PF00975">
    <property type="entry name" value="Thioesterase"/>
    <property type="match status" value="1"/>
</dbReference>
<dbReference type="PROSITE" id="PS00012">
    <property type="entry name" value="PHOSPHOPANTETHEINE"/>
    <property type="match status" value="1"/>
</dbReference>
<evidence type="ECO:0000256" key="2">
    <source>
        <dbReference type="ARBA" id="ARBA00022553"/>
    </source>
</evidence>
<dbReference type="Pfam" id="PF08242">
    <property type="entry name" value="Methyltransf_12"/>
    <property type="match status" value="1"/>
</dbReference>
<dbReference type="InterPro" id="IPR029058">
    <property type="entry name" value="AB_hydrolase_fold"/>
</dbReference>
<reference evidence="5" key="1">
    <citation type="journal article" date="2015" name="Proc. Natl. Acad. Sci. U.S.A.">
        <title>Multiplexed metagenome mining using short DNA sequence tags facilitates targeted discovery of epoxyketone proteasome inhibitors.</title>
        <authorList>
            <person name="Owen J.G."/>
            <person name="Charlop-Powers Z."/>
            <person name="Smith A.G."/>
            <person name="Ternei M.A."/>
            <person name="Calle P.Y."/>
            <person name="Reddy B.V."/>
            <person name="Montiel D."/>
            <person name="Brady S.F."/>
        </authorList>
    </citation>
    <scope>NUCLEOTIDE SEQUENCE</scope>
</reference>
<evidence type="ECO:0000313" key="5">
    <source>
        <dbReference type="EMBL" id="AKA59438.1"/>
    </source>
</evidence>
<sequence length="588" mass="62668">MFTERPVPCSLPPTQLDSRLITAAGPLTLTWPDPGGQRLSDRPDLTTALNEYSAGLIGRFVLDSGFPQGRLPRLAKFLMDTLVERGWLSGTTFVPDIEDRVTTALARAAQLDEVAGLRDLLRHCAESYPDVFAGRIEPIEVLYPDGSDRLLHGCLTGNKVPISDSEPCLEALTRSIPSWAAGRPLRVLEVGAGRGGLTWPLLDAWTDRTQVSYDVTDVSPMLVSELDRNGAGRGVRARAFDITADPAAQGFAAGSYDLIIGYNVVHVAPSVPAALANLRRLLRVGGTLCLVELTRADCWTHMVWGFAPGWWNAADALRDSFPHMDTTRWATALAGAGFEVTTAEGQPGSVNPDHAVLVATAGNRNSAPAPVSNVPVNVPVTVADHADPLTQLWCEALGVSSAAESDNFYQLGGESLGVVQLLGRVRERTGVRVPMAEFAASPTFGALAARVRADSLPASPNLLRLNEDGDGVPLFLTAPGAGSTLCYRHLVALLGGKEPVYGLESPGLHDETEPLERIEDMAAENLRLLREVQPHGPYRLGGWSVGAMIAHEMAARLVAGGEQVDRLLCLDGFVPKPGSAPSVHGPAI</sequence>
<accession>A0A0E3JHV5</accession>
<dbReference type="InterPro" id="IPR050091">
    <property type="entry name" value="PKS_NRPS_Biosynth_Enz"/>
</dbReference>
<dbReference type="InterPro" id="IPR013217">
    <property type="entry name" value="Methyltransf_12"/>
</dbReference>
<keyword evidence="3" id="KW-0511">Multifunctional enzyme</keyword>